<organism evidence="4 5">
    <name type="scientific">Streptomyces heilongjiangensis</name>
    <dbReference type="NCBI Taxonomy" id="945052"/>
    <lineage>
        <taxon>Bacteria</taxon>
        <taxon>Bacillati</taxon>
        <taxon>Actinomycetota</taxon>
        <taxon>Actinomycetes</taxon>
        <taxon>Kitasatosporales</taxon>
        <taxon>Streptomycetaceae</taxon>
        <taxon>Streptomyces</taxon>
    </lineage>
</organism>
<feature type="compositionally biased region" description="Pro residues" evidence="1">
    <location>
        <begin position="346"/>
        <end position="364"/>
    </location>
</feature>
<dbReference type="RefSeq" id="WP_272169265.1">
    <property type="nucleotide sequence ID" value="NZ_JAQOSL010000009.1"/>
</dbReference>
<keyword evidence="2" id="KW-0472">Membrane</keyword>
<feature type="region of interest" description="Disordered" evidence="1">
    <location>
        <begin position="340"/>
        <end position="382"/>
    </location>
</feature>
<feature type="domain" description="Ricin B lectin" evidence="3">
    <location>
        <begin position="378"/>
        <end position="505"/>
    </location>
</feature>
<feature type="transmembrane region" description="Helical" evidence="2">
    <location>
        <begin position="317"/>
        <end position="337"/>
    </location>
</feature>
<feature type="region of interest" description="Disordered" evidence="1">
    <location>
        <begin position="1"/>
        <end position="21"/>
    </location>
</feature>
<name>A0ABW1B840_9ACTN</name>
<dbReference type="InterPro" id="IPR000772">
    <property type="entry name" value="Ricin_B_lectin"/>
</dbReference>
<feature type="compositionally biased region" description="Low complexity" evidence="1">
    <location>
        <begin position="365"/>
        <end position="376"/>
    </location>
</feature>
<protein>
    <submittedName>
        <fullName evidence="4">RICIN domain-containing protein</fullName>
    </submittedName>
</protein>
<evidence type="ECO:0000256" key="2">
    <source>
        <dbReference type="SAM" id="Phobius"/>
    </source>
</evidence>
<accession>A0ABW1B840</accession>
<dbReference type="Proteomes" id="UP001596112">
    <property type="component" value="Unassembled WGS sequence"/>
</dbReference>
<dbReference type="SMART" id="SM00458">
    <property type="entry name" value="RICIN"/>
    <property type="match status" value="1"/>
</dbReference>
<dbReference type="CDD" id="cd00161">
    <property type="entry name" value="beta-trefoil_Ricin-like"/>
    <property type="match status" value="1"/>
</dbReference>
<keyword evidence="2" id="KW-0812">Transmembrane</keyword>
<evidence type="ECO:0000259" key="3">
    <source>
        <dbReference type="SMART" id="SM00458"/>
    </source>
</evidence>
<keyword evidence="2" id="KW-1133">Transmembrane helix</keyword>
<feature type="compositionally biased region" description="Low complexity" evidence="1">
    <location>
        <begin position="283"/>
        <end position="298"/>
    </location>
</feature>
<dbReference type="InterPro" id="IPR035992">
    <property type="entry name" value="Ricin_B-like_lectins"/>
</dbReference>
<reference evidence="5" key="1">
    <citation type="journal article" date="2019" name="Int. J. Syst. Evol. Microbiol.">
        <title>The Global Catalogue of Microorganisms (GCM) 10K type strain sequencing project: providing services to taxonomists for standard genome sequencing and annotation.</title>
        <authorList>
            <consortium name="The Broad Institute Genomics Platform"/>
            <consortium name="The Broad Institute Genome Sequencing Center for Infectious Disease"/>
            <person name="Wu L."/>
            <person name="Ma J."/>
        </authorList>
    </citation>
    <scope>NUCLEOTIDE SEQUENCE [LARGE SCALE GENOMIC DNA]</scope>
    <source>
        <strain evidence="5">JCM 9918</strain>
    </source>
</reference>
<sequence length="517" mass="54015">MSSTHPFPASTAPDPETAPGMSDDAVVAALRMSRTIEGTTPVAALIARHGPAVSDYAEICASGSPALARALASTAFRHVVQELRTTGSTDALRPRLLATVRDSARARSLTGNVPGPSYDQAGTADSAAPPVHPVAANRHLTHVSFLRLPRTTQYVLWHMDVEAEPSAVLAALLGIEGDVPPYELNRAREQLRSAILRTHVENSAGRECRDYSRLLDAPARGAGSALPEVQLHLHQCSYCRHAAEQLRLCAENPGVLLAEALLGESAHPYLAACRARPSRTAAAATAATEADAGPTPTRQTPPGPAGKRRPRATRRGTMIFVVCVSAGAAAVAAALLVSGTSSQNTAPPPQSRQPTPTRPTPSPSSPVASTALPVSPESGRLRNAGADLCMDVRGTPPARGAEVTLSTCSSASTQRWTYLEDGLLSNLAEPDLCLDAGGDDEVLDLESCDASGDVSFGLRFELSPEGELRTQDEGNLVIAPASPEPDTILVLSPRNGQAEQRWLVEPVSGRSTAGSGT</sequence>
<evidence type="ECO:0000313" key="4">
    <source>
        <dbReference type="EMBL" id="MFC5808934.1"/>
    </source>
</evidence>
<dbReference type="Gene3D" id="2.80.10.50">
    <property type="match status" value="1"/>
</dbReference>
<comment type="caution">
    <text evidence="4">The sequence shown here is derived from an EMBL/GenBank/DDBJ whole genome shotgun (WGS) entry which is preliminary data.</text>
</comment>
<feature type="region of interest" description="Disordered" evidence="1">
    <location>
        <begin position="283"/>
        <end position="312"/>
    </location>
</feature>
<dbReference type="PROSITE" id="PS50231">
    <property type="entry name" value="RICIN_B_LECTIN"/>
    <property type="match status" value="1"/>
</dbReference>
<evidence type="ECO:0000313" key="5">
    <source>
        <dbReference type="Proteomes" id="UP001596112"/>
    </source>
</evidence>
<proteinExistence type="predicted"/>
<keyword evidence="5" id="KW-1185">Reference proteome</keyword>
<dbReference type="EMBL" id="JBHSNZ010000009">
    <property type="protein sequence ID" value="MFC5808934.1"/>
    <property type="molecule type" value="Genomic_DNA"/>
</dbReference>
<dbReference type="Pfam" id="PF00652">
    <property type="entry name" value="Ricin_B_lectin"/>
    <property type="match status" value="1"/>
</dbReference>
<evidence type="ECO:0000256" key="1">
    <source>
        <dbReference type="SAM" id="MobiDB-lite"/>
    </source>
</evidence>
<gene>
    <name evidence="4" type="ORF">ACFQGO_15730</name>
</gene>
<dbReference type="SUPFAM" id="SSF50370">
    <property type="entry name" value="Ricin B-like lectins"/>
    <property type="match status" value="1"/>
</dbReference>